<evidence type="ECO:0000313" key="3">
    <source>
        <dbReference type="Proteomes" id="UP000647017"/>
    </source>
</evidence>
<reference evidence="2 3" key="1">
    <citation type="submission" date="2021-01" db="EMBL/GenBank/DDBJ databases">
        <title>Whole genome shotgun sequence of Verrucosispora andamanensis NBRC 109075.</title>
        <authorList>
            <person name="Komaki H."/>
            <person name="Tamura T."/>
        </authorList>
    </citation>
    <scope>NUCLEOTIDE SEQUENCE [LARGE SCALE GENOMIC DNA]</scope>
    <source>
        <strain evidence="2 3">NBRC 109075</strain>
    </source>
</reference>
<feature type="region of interest" description="Disordered" evidence="1">
    <location>
        <begin position="220"/>
        <end position="252"/>
    </location>
</feature>
<sequence>MRDRPALAALADLLRPLADLVAELPRPQRVAAEVVLLTRDSEETVDERVVGAATRSLLENALAAGRPVLVAVDDSPWLDRPSERALRFALRRVGPGLSTLVSCRTDTTSTLRIAPLGLDSGPARLTRLPLAPLGVGALHHLLRERVGATLSRSLLARIAREAAGNPLVAIEVTRAVQRAAPTARRPAPVRPRPEETTVRYLKLAATAAVVAVLTACGGNAEPAAAPPPPNEVTEPAPPIEETEATEPSAEAPAVDACALVTKADAEKLADTPLEDPVPVRETCTYSGPV</sequence>
<dbReference type="RefSeq" id="WP_239099090.1">
    <property type="nucleotide sequence ID" value="NZ_BOOZ01000014.1"/>
</dbReference>
<evidence type="ECO:0000256" key="1">
    <source>
        <dbReference type="SAM" id="MobiDB-lite"/>
    </source>
</evidence>
<proteinExistence type="predicted"/>
<feature type="region of interest" description="Disordered" evidence="1">
    <location>
        <begin position="269"/>
        <end position="289"/>
    </location>
</feature>
<organism evidence="2 3">
    <name type="scientific">Micromonospora andamanensis</name>
    <dbReference type="NCBI Taxonomy" id="1287068"/>
    <lineage>
        <taxon>Bacteria</taxon>
        <taxon>Bacillati</taxon>
        <taxon>Actinomycetota</taxon>
        <taxon>Actinomycetes</taxon>
        <taxon>Micromonosporales</taxon>
        <taxon>Micromonosporaceae</taxon>
        <taxon>Micromonospora</taxon>
    </lineage>
</organism>
<feature type="compositionally biased region" description="Pro residues" evidence="1">
    <location>
        <begin position="224"/>
        <end position="238"/>
    </location>
</feature>
<comment type="caution">
    <text evidence="2">The sequence shown here is derived from an EMBL/GenBank/DDBJ whole genome shotgun (WGS) entry which is preliminary data.</text>
</comment>
<accession>A0ABQ4HVJ6</accession>
<evidence type="ECO:0000313" key="2">
    <source>
        <dbReference type="EMBL" id="GIJ09656.1"/>
    </source>
</evidence>
<protein>
    <submittedName>
        <fullName evidence="2">Uncharacterized protein</fullName>
    </submittedName>
</protein>
<dbReference type="Proteomes" id="UP000647017">
    <property type="component" value="Unassembled WGS sequence"/>
</dbReference>
<keyword evidence="3" id="KW-1185">Reference proteome</keyword>
<name>A0ABQ4HVJ6_9ACTN</name>
<dbReference type="EMBL" id="BOOZ01000014">
    <property type="protein sequence ID" value="GIJ09656.1"/>
    <property type="molecule type" value="Genomic_DNA"/>
</dbReference>
<gene>
    <name evidence="2" type="ORF">Van01_28700</name>
</gene>